<dbReference type="PANTHER" id="PTHR33653">
    <property type="entry name" value="RIBONUCLEASE VAPC2"/>
    <property type="match status" value="1"/>
</dbReference>
<reference evidence="9 10" key="1">
    <citation type="submission" date="2019-02" db="EMBL/GenBank/DDBJ databases">
        <authorList>
            <person name="Li Y."/>
        </authorList>
    </citation>
    <scope>NUCLEOTIDE SEQUENCE [LARGE SCALE GENOMIC DNA]</scope>
    <source>
        <strain evidence="9 10">3-7</strain>
    </source>
</reference>
<dbReference type="InterPro" id="IPR050556">
    <property type="entry name" value="Type_II_TA_system_RNase"/>
</dbReference>
<dbReference type="OrthoDB" id="9800524at2"/>
<evidence type="ECO:0000259" key="8">
    <source>
        <dbReference type="Pfam" id="PF01850"/>
    </source>
</evidence>
<dbReference type="EMBL" id="SGIS01000002">
    <property type="protein sequence ID" value="RZF66145.1"/>
    <property type="molecule type" value="Genomic_DNA"/>
</dbReference>
<gene>
    <name evidence="9" type="ORF">EWE75_01815</name>
</gene>
<proteinExistence type="inferred from homology"/>
<keyword evidence="2" id="KW-1277">Toxin-antitoxin system</keyword>
<comment type="similarity">
    <text evidence="7">Belongs to the PINc/VapC protein family.</text>
</comment>
<protein>
    <submittedName>
        <fullName evidence="9">PIN domain-containing protein</fullName>
    </submittedName>
</protein>
<keyword evidence="6" id="KW-0460">Magnesium</keyword>
<dbReference type="AlphaFoldDB" id="A0A4Q6Y0N3"/>
<evidence type="ECO:0000256" key="2">
    <source>
        <dbReference type="ARBA" id="ARBA00022649"/>
    </source>
</evidence>
<dbReference type="RefSeq" id="WP_130154993.1">
    <property type="nucleotide sequence ID" value="NZ_SGIS01000002.1"/>
</dbReference>
<dbReference type="Pfam" id="PF01850">
    <property type="entry name" value="PIN"/>
    <property type="match status" value="1"/>
</dbReference>
<sequence length="138" mass="15321">MTFVDTNVIIDVFDKDPVWFRWSANALSAAAGLGAVIDAIVVAELGRNFDTLESLQSALGVMSMAVVPLDEASAFLAGTRFQGYRRNRGDDAIRRVLPDFFIGAHALTLGMSLLTRDPRLYRRYFPELTLITPETEHD</sequence>
<evidence type="ECO:0000256" key="5">
    <source>
        <dbReference type="ARBA" id="ARBA00022801"/>
    </source>
</evidence>
<keyword evidence="3" id="KW-0540">Nuclease</keyword>
<comment type="cofactor">
    <cofactor evidence="1">
        <name>Mg(2+)</name>
        <dbReference type="ChEBI" id="CHEBI:18420"/>
    </cofactor>
</comment>
<keyword evidence="5" id="KW-0378">Hydrolase</keyword>
<comment type="caution">
    <text evidence="9">The sequence shown here is derived from an EMBL/GenBank/DDBJ whole genome shotgun (WGS) entry which is preliminary data.</text>
</comment>
<keyword evidence="10" id="KW-1185">Reference proteome</keyword>
<organism evidence="9 10">
    <name type="scientific">Sphingomonas populi</name>
    <dbReference type="NCBI Taxonomy" id="2484750"/>
    <lineage>
        <taxon>Bacteria</taxon>
        <taxon>Pseudomonadati</taxon>
        <taxon>Pseudomonadota</taxon>
        <taxon>Alphaproteobacteria</taxon>
        <taxon>Sphingomonadales</taxon>
        <taxon>Sphingomonadaceae</taxon>
        <taxon>Sphingomonas</taxon>
    </lineage>
</organism>
<dbReference type="Gene3D" id="3.40.50.1010">
    <property type="entry name" value="5'-nuclease"/>
    <property type="match status" value="1"/>
</dbReference>
<evidence type="ECO:0000256" key="3">
    <source>
        <dbReference type="ARBA" id="ARBA00022722"/>
    </source>
</evidence>
<evidence type="ECO:0000313" key="9">
    <source>
        <dbReference type="EMBL" id="RZF66145.1"/>
    </source>
</evidence>
<dbReference type="GO" id="GO:0046872">
    <property type="term" value="F:metal ion binding"/>
    <property type="evidence" value="ECO:0007669"/>
    <property type="project" value="UniProtKB-KW"/>
</dbReference>
<dbReference type="Proteomes" id="UP000292085">
    <property type="component" value="Unassembled WGS sequence"/>
</dbReference>
<dbReference type="SUPFAM" id="SSF88723">
    <property type="entry name" value="PIN domain-like"/>
    <property type="match status" value="1"/>
</dbReference>
<feature type="domain" description="PIN" evidence="8">
    <location>
        <begin position="3"/>
        <end position="124"/>
    </location>
</feature>
<evidence type="ECO:0000256" key="4">
    <source>
        <dbReference type="ARBA" id="ARBA00022723"/>
    </source>
</evidence>
<evidence type="ECO:0000313" key="10">
    <source>
        <dbReference type="Proteomes" id="UP000292085"/>
    </source>
</evidence>
<evidence type="ECO:0000256" key="7">
    <source>
        <dbReference type="ARBA" id="ARBA00038093"/>
    </source>
</evidence>
<keyword evidence="4" id="KW-0479">Metal-binding</keyword>
<dbReference type="GO" id="GO:0004518">
    <property type="term" value="F:nuclease activity"/>
    <property type="evidence" value="ECO:0007669"/>
    <property type="project" value="UniProtKB-KW"/>
</dbReference>
<accession>A0A4Q6Y0N3</accession>
<dbReference type="InterPro" id="IPR029060">
    <property type="entry name" value="PIN-like_dom_sf"/>
</dbReference>
<name>A0A4Q6Y0N3_9SPHN</name>
<dbReference type="GO" id="GO:0016787">
    <property type="term" value="F:hydrolase activity"/>
    <property type="evidence" value="ECO:0007669"/>
    <property type="project" value="UniProtKB-KW"/>
</dbReference>
<evidence type="ECO:0000256" key="6">
    <source>
        <dbReference type="ARBA" id="ARBA00022842"/>
    </source>
</evidence>
<dbReference type="PANTHER" id="PTHR33653:SF1">
    <property type="entry name" value="RIBONUCLEASE VAPC2"/>
    <property type="match status" value="1"/>
</dbReference>
<dbReference type="InterPro" id="IPR002716">
    <property type="entry name" value="PIN_dom"/>
</dbReference>
<evidence type="ECO:0000256" key="1">
    <source>
        <dbReference type="ARBA" id="ARBA00001946"/>
    </source>
</evidence>